<evidence type="ECO:0000313" key="1">
    <source>
        <dbReference type="EMBL" id="SOY71801.1"/>
    </source>
</evidence>
<comment type="caution">
    <text evidence="1">The sequence shown here is derived from an EMBL/GenBank/DDBJ whole genome shotgun (WGS) entry which is preliminary data.</text>
</comment>
<accession>A0A375CIT4</accession>
<dbReference type="AlphaFoldDB" id="A0A375CIT4"/>
<reference evidence="1" key="1">
    <citation type="submission" date="2018-01" db="EMBL/GenBank/DDBJ databases">
        <authorList>
            <person name="Clerissi C."/>
        </authorList>
    </citation>
    <scope>NUCLEOTIDE SEQUENCE</scope>
    <source>
        <strain evidence="1">Cupriavidus taiwanensis LMG 19430</strain>
    </source>
</reference>
<sequence length="22" mass="2765">MRKNEMKVAVYEIESYYCCNQY</sequence>
<dbReference type="Proteomes" id="UP000257016">
    <property type="component" value="Unassembled WGS sequence"/>
</dbReference>
<organism evidence="1">
    <name type="scientific">Cupriavidus taiwanensis</name>
    <dbReference type="NCBI Taxonomy" id="164546"/>
    <lineage>
        <taxon>Bacteria</taxon>
        <taxon>Pseudomonadati</taxon>
        <taxon>Pseudomonadota</taxon>
        <taxon>Betaproteobacteria</taxon>
        <taxon>Burkholderiales</taxon>
        <taxon>Burkholderiaceae</taxon>
        <taxon>Cupriavidus</taxon>
    </lineage>
</organism>
<gene>
    <name evidence="1" type="ORF">CBM2586_B130521</name>
</gene>
<name>A0A375CIT4_9BURK</name>
<protein>
    <submittedName>
        <fullName evidence="1">Uncharacterized protein</fullName>
    </submittedName>
</protein>
<proteinExistence type="predicted"/>
<dbReference type="EMBL" id="OFSN01000019">
    <property type="protein sequence ID" value="SOY71801.1"/>
    <property type="molecule type" value="Genomic_DNA"/>
</dbReference>